<evidence type="ECO:0000313" key="3">
    <source>
        <dbReference type="Proteomes" id="UP000585474"/>
    </source>
</evidence>
<protein>
    <submittedName>
        <fullName evidence="2">Pentatricopeptide repeat (PPR) superfamily protein</fullName>
    </submittedName>
</protein>
<dbReference type="EMBL" id="BJWL01000011">
    <property type="protein sequence ID" value="GFY96609.1"/>
    <property type="molecule type" value="Genomic_DNA"/>
</dbReference>
<feature type="compositionally biased region" description="Basic and acidic residues" evidence="1">
    <location>
        <begin position="485"/>
        <end position="496"/>
    </location>
</feature>
<feature type="region of interest" description="Disordered" evidence="1">
    <location>
        <begin position="786"/>
        <end position="814"/>
    </location>
</feature>
<feature type="compositionally biased region" description="Polar residues" evidence="1">
    <location>
        <begin position="542"/>
        <end position="553"/>
    </location>
</feature>
<dbReference type="Proteomes" id="UP000585474">
    <property type="component" value="Unassembled WGS sequence"/>
</dbReference>
<dbReference type="OrthoDB" id="1939753at2759"/>
<evidence type="ECO:0000313" key="2">
    <source>
        <dbReference type="EMBL" id="GFY96609.1"/>
    </source>
</evidence>
<comment type="caution">
    <text evidence="2">The sequence shown here is derived from an EMBL/GenBank/DDBJ whole genome shotgun (WGS) entry which is preliminary data.</text>
</comment>
<dbReference type="PANTHER" id="PTHR35746">
    <property type="entry name" value="PENTATRICOPEPTIDE REPEAT (PPR) SUPERFAMILY PROTEIN"/>
    <property type="match status" value="1"/>
</dbReference>
<evidence type="ECO:0000256" key="1">
    <source>
        <dbReference type="SAM" id="MobiDB-lite"/>
    </source>
</evidence>
<name>A0A7J0FEL4_9ERIC</name>
<keyword evidence="3" id="KW-1185">Reference proteome</keyword>
<dbReference type="AlphaFoldDB" id="A0A7J0FEL4"/>
<proteinExistence type="predicted"/>
<dbReference type="PANTHER" id="PTHR35746:SF1">
    <property type="entry name" value="PENTATRICOPEPTIDE REPEAT (PPR) SUPERFAMILY PROTEIN"/>
    <property type="match status" value="1"/>
</dbReference>
<feature type="region of interest" description="Disordered" evidence="1">
    <location>
        <begin position="462"/>
        <end position="496"/>
    </location>
</feature>
<sequence>MHNNTVLENETNRLGGAIPIEDSVSTCNSDPVVDIRKEDEKMKSCLMLQSHLVKLQMKHLNWLASYRKRILKTSDSLSVNQIVEPKEETFGSTMSRHDLSPEVKSCDHVEVAAQIASYSAKDGDIGSHSDAVDACDKEGKGNENVHVLLVANDLPAVDNPEIMIQDFKDHKTWKSNLLVTLESGEVIEPAVDDNNDTVCEEKSSIFPSVKSRASSDIPSAELQVLEGNLKQEDEDKRVLAAEVPVEKEVDTSELKVGSKDIGSYGVEATPETTVIQKIQIDIEEQRPHDYHTDQLQDIKVEPSAIGLSDVISVNISADDEVIHETNLCGGKNEYNIDKDKNEKCDTDGKQSKELVKGELSTNIETTSVSVDDLSVSKADQTMDDLGTGNSGDHKKTGIEVSDLVGNGNKDVAVQDRPEMNSKMNIESASTPSDTKIVVGEMDKCTNNLQEAENTTYFVHDSSEVGSDASHLRITAPARSDLQNRQGEDSEEAMKEPKSNCMNIVLAENVDAVCNGVQPNHDSGAEVSERTVETPPELFPVGSDSTMKRSSTVADDSHCRDGGLGPSGVVLRTCNGKVMKTLPDHQLKFLLLMFLLIQVAKVKNLPNHQLKFLLLMFLLIQVANLIVWKATGVLFQDHIPHPSRSLWIQGAVLSTQSDAVAAVDAEALPSTVPEAPAELDKLNLQKPQATSGGHHSSKSDVFEPPSFMTLVEHQDRGDQKAAAADIQTVENTEQQKSEALRAGWFPSLTNIVNESQGRKKNEEIIAKVTNWSTGKQHTPLKSLLGEANLETKPKSPNPKQNPSVTKQDENTATVNSILVSEAPTDRVAKREMGKEWNSPARYLSGNKKEKKVKGKPYWVPFLCCSSVN</sequence>
<feature type="compositionally biased region" description="Basic and acidic residues" evidence="1">
    <location>
        <begin position="522"/>
        <end position="531"/>
    </location>
</feature>
<organism evidence="2 3">
    <name type="scientific">Actinidia rufa</name>
    <dbReference type="NCBI Taxonomy" id="165716"/>
    <lineage>
        <taxon>Eukaryota</taxon>
        <taxon>Viridiplantae</taxon>
        <taxon>Streptophyta</taxon>
        <taxon>Embryophyta</taxon>
        <taxon>Tracheophyta</taxon>
        <taxon>Spermatophyta</taxon>
        <taxon>Magnoliopsida</taxon>
        <taxon>eudicotyledons</taxon>
        <taxon>Gunneridae</taxon>
        <taxon>Pentapetalae</taxon>
        <taxon>asterids</taxon>
        <taxon>Ericales</taxon>
        <taxon>Actinidiaceae</taxon>
        <taxon>Actinidia</taxon>
    </lineage>
</organism>
<reference evidence="2 3" key="1">
    <citation type="submission" date="2019-07" db="EMBL/GenBank/DDBJ databases">
        <title>De Novo Assembly of kiwifruit Actinidia rufa.</title>
        <authorList>
            <person name="Sugita-Konishi S."/>
            <person name="Sato K."/>
            <person name="Mori E."/>
            <person name="Abe Y."/>
            <person name="Kisaki G."/>
            <person name="Hamano K."/>
            <person name="Suezawa K."/>
            <person name="Otani M."/>
            <person name="Fukuda T."/>
            <person name="Manabe T."/>
            <person name="Gomi K."/>
            <person name="Tabuchi M."/>
            <person name="Akimitsu K."/>
            <person name="Kataoka I."/>
        </authorList>
    </citation>
    <scope>NUCLEOTIDE SEQUENCE [LARGE SCALE GENOMIC DNA]</scope>
    <source>
        <strain evidence="3">cv. Fuchu</strain>
    </source>
</reference>
<feature type="region of interest" description="Disordered" evidence="1">
    <location>
        <begin position="521"/>
        <end position="557"/>
    </location>
</feature>
<gene>
    <name evidence="2" type="ORF">Acr_11g0009150</name>
</gene>
<accession>A0A7J0FEL4</accession>